<dbReference type="InterPro" id="IPR000748">
    <property type="entry name" value="PsdUridine_synth_RsuA/RluB/E/F"/>
</dbReference>
<dbReference type="InterPro" id="IPR042092">
    <property type="entry name" value="PsdUridine_s_RsuA/RluB/E/F_cat"/>
</dbReference>
<comment type="similarity">
    <text evidence="1 4">Belongs to the pseudouridine synthase RsuA family.</text>
</comment>
<evidence type="ECO:0000256" key="3">
    <source>
        <dbReference type="PROSITE-ProRule" id="PRU00182"/>
    </source>
</evidence>
<proteinExistence type="inferred from homology"/>
<dbReference type="PANTHER" id="PTHR47683:SF2">
    <property type="entry name" value="RNA-BINDING S4 DOMAIN-CONTAINING PROTEIN"/>
    <property type="match status" value="1"/>
</dbReference>
<evidence type="ECO:0000259" key="5">
    <source>
        <dbReference type="SMART" id="SM00363"/>
    </source>
</evidence>
<evidence type="ECO:0000256" key="4">
    <source>
        <dbReference type="RuleBase" id="RU003887"/>
    </source>
</evidence>
<dbReference type="InterPro" id="IPR036986">
    <property type="entry name" value="S4_RNA-bd_sf"/>
</dbReference>
<keyword evidence="2 4" id="KW-0413">Isomerase</keyword>
<dbReference type="PROSITE" id="PS50889">
    <property type="entry name" value="S4"/>
    <property type="match status" value="1"/>
</dbReference>
<evidence type="ECO:0000256" key="1">
    <source>
        <dbReference type="ARBA" id="ARBA00008348"/>
    </source>
</evidence>
<dbReference type="PROSITE" id="PS01149">
    <property type="entry name" value="PSI_RSU"/>
    <property type="match status" value="1"/>
</dbReference>
<dbReference type="InterPro" id="IPR020103">
    <property type="entry name" value="PsdUridine_synth_cat_dom_sf"/>
</dbReference>
<dbReference type="EMBL" id="ABVQ01000035">
    <property type="protein sequence ID" value="EEC57907.1"/>
    <property type="molecule type" value="Genomic_DNA"/>
</dbReference>
<feature type="domain" description="RNA-binding S4" evidence="5">
    <location>
        <begin position="4"/>
        <end position="69"/>
    </location>
</feature>
<dbReference type="Pfam" id="PF01479">
    <property type="entry name" value="S4"/>
    <property type="match status" value="1"/>
</dbReference>
<keyword evidence="3" id="KW-0694">RNA-binding</keyword>
<gene>
    <name evidence="6" type="ORF">BACPEC_00891</name>
</gene>
<evidence type="ECO:0000256" key="2">
    <source>
        <dbReference type="ARBA" id="ARBA00023235"/>
    </source>
</evidence>
<dbReference type="SMART" id="SM00363">
    <property type="entry name" value="S4"/>
    <property type="match status" value="1"/>
</dbReference>
<dbReference type="InterPro" id="IPR050343">
    <property type="entry name" value="RsuA_PseudoU_synthase"/>
</dbReference>
<dbReference type="CDD" id="cd00165">
    <property type="entry name" value="S4"/>
    <property type="match status" value="1"/>
</dbReference>
<dbReference type="PANTHER" id="PTHR47683">
    <property type="entry name" value="PSEUDOURIDINE SYNTHASE FAMILY PROTEIN-RELATED"/>
    <property type="match status" value="1"/>
</dbReference>
<dbReference type="AlphaFoldDB" id="B7AQD5"/>
<dbReference type="GO" id="GO:0003723">
    <property type="term" value="F:RNA binding"/>
    <property type="evidence" value="ECO:0007669"/>
    <property type="project" value="UniProtKB-KW"/>
</dbReference>
<name>B7AQD5_9FIRM</name>
<dbReference type="GO" id="GO:0120159">
    <property type="term" value="F:rRNA pseudouridine synthase activity"/>
    <property type="evidence" value="ECO:0007669"/>
    <property type="project" value="UniProtKB-ARBA"/>
</dbReference>
<keyword evidence="7" id="KW-1185">Reference proteome</keyword>
<dbReference type="FunFam" id="3.30.70.1560:FF:000002">
    <property type="entry name" value="Pseudouridine synthase"/>
    <property type="match status" value="1"/>
</dbReference>
<dbReference type="NCBIfam" id="TIGR00093">
    <property type="entry name" value="pseudouridine synthase"/>
    <property type="match status" value="1"/>
</dbReference>
<dbReference type="SUPFAM" id="SSF55174">
    <property type="entry name" value="Alpha-L RNA-binding motif"/>
    <property type="match status" value="1"/>
</dbReference>
<dbReference type="EC" id="5.4.99.-" evidence="4"/>
<protein>
    <recommendedName>
        <fullName evidence="4">Pseudouridine synthase</fullName>
        <ecNumber evidence="4">5.4.99.-</ecNumber>
    </recommendedName>
</protein>
<organism evidence="6 7">
    <name type="scientific">[Bacteroides] pectinophilus ATCC 43243</name>
    <dbReference type="NCBI Taxonomy" id="483218"/>
    <lineage>
        <taxon>Bacteria</taxon>
        <taxon>Bacillati</taxon>
        <taxon>Bacillota</taxon>
        <taxon>Clostridia</taxon>
        <taxon>Eubacteriales</taxon>
    </lineage>
</organism>
<dbReference type="HOGENOM" id="CLU_024979_1_2_9"/>
<dbReference type="FunFam" id="3.10.290.10:FF:000003">
    <property type="entry name" value="Pseudouridine synthase"/>
    <property type="match status" value="1"/>
</dbReference>
<dbReference type="Gene3D" id="3.30.70.1560">
    <property type="entry name" value="Alpha-L RNA-binding motif"/>
    <property type="match status" value="1"/>
</dbReference>
<dbReference type="eggNOG" id="COG1187">
    <property type="taxonomic scope" value="Bacteria"/>
</dbReference>
<dbReference type="InterPro" id="IPR002942">
    <property type="entry name" value="S4_RNA-bd"/>
</dbReference>
<dbReference type="Proteomes" id="UP000003136">
    <property type="component" value="Unassembled WGS sequence"/>
</dbReference>
<reference evidence="6 7" key="2">
    <citation type="submission" date="2008-11" db="EMBL/GenBank/DDBJ databases">
        <authorList>
            <person name="Fulton L."/>
            <person name="Clifton S."/>
            <person name="Fulton B."/>
            <person name="Xu J."/>
            <person name="Minx P."/>
            <person name="Pepin K.H."/>
            <person name="Johnson M."/>
            <person name="Bhonagiri V."/>
            <person name="Nash W.E."/>
            <person name="Mardis E.R."/>
            <person name="Wilson R.K."/>
        </authorList>
    </citation>
    <scope>NUCLEOTIDE SEQUENCE [LARGE SCALE GENOMIC DNA]</scope>
    <source>
        <strain evidence="6 7">ATCC 43243</strain>
    </source>
</reference>
<dbReference type="InterPro" id="IPR018496">
    <property type="entry name" value="PsdUridine_synth_RsuA/RluB_CS"/>
</dbReference>
<dbReference type="Gene3D" id="3.30.70.580">
    <property type="entry name" value="Pseudouridine synthase I, catalytic domain, N-terminal subdomain"/>
    <property type="match status" value="1"/>
</dbReference>
<dbReference type="InterPro" id="IPR020094">
    <property type="entry name" value="TruA/RsuA/RluB/E/F_N"/>
</dbReference>
<evidence type="ECO:0000313" key="6">
    <source>
        <dbReference type="EMBL" id="EEC57907.1"/>
    </source>
</evidence>
<dbReference type="GO" id="GO:0000455">
    <property type="term" value="P:enzyme-directed rRNA pseudouridine synthesis"/>
    <property type="evidence" value="ECO:0007669"/>
    <property type="project" value="UniProtKB-ARBA"/>
</dbReference>
<dbReference type="Pfam" id="PF00849">
    <property type="entry name" value="PseudoU_synth_2"/>
    <property type="match status" value="1"/>
</dbReference>
<accession>B7AQD5</accession>
<dbReference type="STRING" id="483218.BACPEC_00891"/>
<evidence type="ECO:0000313" key="7">
    <source>
        <dbReference type="Proteomes" id="UP000003136"/>
    </source>
</evidence>
<dbReference type="SUPFAM" id="SSF55120">
    <property type="entry name" value="Pseudouridine synthase"/>
    <property type="match status" value="1"/>
</dbReference>
<dbReference type="Gene3D" id="3.10.290.10">
    <property type="entry name" value="RNA-binding S4 domain"/>
    <property type="match status" value="1"/>
</dbReference>
<dbReference type="InterPro" id="IPR006145">
    <property type="entry name" value="PsdUridine_synth_RsuA/RluA"/>
</dbReference>
<reference evidence="6 7" key="1">
    <citation type="submission" date="2008-11" db="EMBL/GenBank/DDBJ databases">
        <title>Draft genome sequence of Bacteroides pectinophilus (ATCC 43243).</title>
        <authorList>
            <person name="Sudarsanam P."/>
            <person name="Ley R."/>
            <person name="Guruge J."/>
            <person name="Turnbaugh P.J."/>
            <person name="Mahowald M."/>
            <person name="Liep D."/>
            <person name="Gordon J."/>
        </authorList>
    </citation>
    <scope>NUCLEOTIDE SEQUENCE [LARGE SCALE GENOMIC DNA]</scope>
    <source>
        <strain evidence="6 7">ATCC 43243</strain>
    </source>
</reference>
<sequence>MMEERINKYLSEAGYCSRREADRLVEAGRVTIDGVAAVCGSKVADGQKVCVDGKEVSGRSRHILLAFNKPAGIVCTTTDKQGSNNIVDFIGYPERIYPVGRLDKDSEGLILMTNDGAMMDRILRSTNGHEKEYIVRVNKPVTDEFVKGMSDGVYLKELDRTTKVCVVEKVTKFCFRIVLTQGLNRQIRRMCENFGYKVMKLKRIRIMNIMLGDLKQGCYRDVTDEEYAELVRQLDNRN</sequence>